<feature type="transmembrane region" description="Helical" evidence="14">
    <location>
        <begin position="176"/>
        <end position="196"/>
    </location>
</feature>
<dbReference type="Pfam" id="PF08022">
    <property type="entry name" value="FAD_binding_8"/>
    <property type="match status" value="1"/>
</dbReference>
<dbReference type="GO" id="GO:0006826">
    <property type="term" value="P:iron ion transport"/>
    <property type="evidence" value="ECO:0007669"/>
    <property type="project" value="TreeGrafter"/>
</dbReference>
<dbReference type="GO" id="GO:0052851">
    <property type="term" value="F:ferric-chelate reductase (NADPH) activity"/>
    <property type="evidence" value="ECO:0007669"/>
    <property type="project" value="UniProtKB-EC"/>
</dbReference>
<dbReference type="SUPFAM" id="SSF63380">
    <property type="entry name" value="Riboflavin synthase domain-like"/>
    <property type="match status" value="1"/>
</dbReference>
<feature type="transmembrane region" description="Helical" evidence="14">
    <location>
        <begin position="43"/>
        <end position="64"/>
    </location>
</feature>
<feature type="compositionally biased region" description="Basic and acidic residues" evidence="13">
    <location>
        <begin position="503"/>
        <end position="518"/>
    </location>
</feature>
<evidence type="ECO:0000256" key="12">
    <source>
        <dbReference type="ARBA" id="ARBA00048483"/>
    </source>
</evidence>
<comment type="subcellular location">
    <subcellularLocation>
        <location evidence="1">Cell membrane</location>
        <topology evidence="1">Multi-pass membrane protein</topology>
    </subcellularLocation>
</comment>
<keyword evidence="11 14" id="KW-0472">Membrane</keyword>
<dbReference type="PANTHER" id="PTHR32361">
    <property type="entry name" value="FERRIC/CUPRIC REDUCTASE TRANSMEMBRANE COMPONENT"/>
    <property type="match status" value="1"/>
</dbReference>
<feature type="transmembrane region" description="Helical" evidence="14">
    <location>
        <begin position="7"/>
        <end position="23"/>
    </location>
</feature>
<dbReference type="SFLD" id="SFLDS00052">
    <property type="entry name" value="Ferric_Reductase_Domain"/>
    <property type="match status" value="1"/>
</dbReference>
<comment type="catalytic activity">
    <reaction evidence="12">
        <text>2 a Fe(II)-siderophore + NADP(+) + H(+) = 2 a Fe(III)-siderophore + NADPH</text>
        <dbReference type="Rhea" id="RHEA:28795"/>
        <dbReference type="Rhea" id="RHEA-COMP:11342"/>
        <dbReference type="Rhea" id="RHEA-COMP:11344"/>
        <dbReference type="ChEBI" id="CHEBI:15378"/>
        <dbReference type="ChEBI" id="CHEBI:29033"/>
        <dbReference type="ChEBI" id="CHEBI:29034"/>
        <dbReference type="ChEBI" id="CHEBI:57783"/>
        <dbReference type="ChEBI" id="CHEBI:58349"/>
        <dbReference type="EC" id="1.16.1.9"/>
    </reaction>
</comment>
<dbReference type="InterPro" id="IPR013130">
    <property type="entry name" value="Fe3_Rdtase_TM_dom"/>
</dbReference>
<evidence type="ECO:0000259" key="15">
    <source>
        <dbReference type="PROSITE" id="PS51384"/>
    </source>
</evidence>
<reference evidence="16" key="2">
    <citation type="submission" date="2021-10" db="EMBL/GenBank/DDBJ databases">
        <title>Phylogenomics reveals ancestral predisposition of the termite-cultivated fungus Termitomyces towards a domesticated lifestyle.</title>
        <authorList>
            <person name="Auxier B."/>
            <person name="Grum-Grzhimaylo A."/>
            <person name="Cardenas M.E."/>
            <person name="Lodge J.D."/>
            <person name="Laessoe T."/>
            <person name="Pedersen O."/>
            <person name="Smith M.E."/>
            <person name="Kuyper T.W."/>
            <person name="Franco-Molano E.A."/>
            <person name="Baroni T.J."/>
            <person name="Aanen D.K."/>
        </authorList>
    </citation>
    <scope>NUCLEOTIDE SEQUENCE</scope>
    <source>
        <strain evidence="16">D49</strain>
    </source>
</reference>
<evidence type="ECO:0000256" key="8">
    <source>
        <dbReference type="ARBA" id="ARBA00022989"/>
    </source>
</evidence>
<feature type="transmembrane region" description="Helical" evidence="14">
    <location>
        <begin position="116"/>
        <end position="138"/>
    </location>
</feature>
<evidence type="ECO:0000256" key="7">
    <source>
        <dbReference type="ARBA" id="ARBA00022982"/>
    </source>
</evidence>
<dbReference type="InterPro" id="IPR051410">
    <property type="entry name" value="Ferric/Cupric_Reductase"/>
</dbReference>
<gene>
    <name evidence="16" type="ORF">H0H81_007386</name>
</gene>
<feature type="region of interest" description="Disordered" evidence="13">
    <location>
        <begin position="472"/>
        <end position="549"/>
    </location>
</feature>
<comment type="similarity">
    <text evidence="2">Belongs to the ferric reductase (FRE) family.</text>
</comment>
<dbReference type="InterPro" id="IPR017927">
    <property type="entry name" value="FAD-bd_FR_type"/>
</dbReference>
<comment type="caution">
    <text evidence="16">The sequence shown here is derived from an EMBL/GenBank/DDBJ whole genome shotgun (WGS) entry which is preliminary data.</text>
</comment>
<organism evidence="16 17">
    <name type="scientific">Sphagnurus paluster</name>
    <dbReference type="NCBI Taxonomy" id="117069"/>
    <lineage>
        <taxon>Eukaryota</taxon>
        <taxon>Fungi</taxon>
        <taxon>Dikarya</taxon>
        <taxon>Basidiomycota</taxon>
        <taxon>Agaricomycotina</taxon>
        <taxon>Agaricomycetes</taxon>
        <taxon>Agaricomycetidae</taxon>
        <taxon>Agaricales</taxon>
        <taxon>Tricholomatineae</taxon>
        <taxon>Lyophyllaceae</taxon>
        <taxon>Sphagnurus</taxon>
    </lineage>
</organism>
<evidence type="ECO:0000313" key="16">
    <source>
        <dbReference type="EMBL" id="KAG5636618.1"/>
    </source>
</evidence>
<evidence type="ECO:0000256" key="2">
    <source>
        <dbReference type="ARBA" id="ARBA00006278"/>
    </source>
</evidence>
<feature type="compositionally biased region" description="Basic residues" evidence="13">
    <location>
        <begin position="519"/>
        <end position="531"/>
    </location>
</feature>
<dbReference type="CDD" id="cd06186">
    <property type="entry name" value="NOX_Duox_like_FAD_NADP"/>
    <property type="match status" value="1"/>
</dbReference>
<dbReference type="Gene3D" id="3.40.50.80">
    <property type="entry name" value="Nucleotide-binding domain of ferredoxin-NADP reductase (FNR) module"/>
    <property type="match status" value="1"/>
</dbReference>
<evidence type="ECO:0000256" key="3">
    <source>
        <dbReference type="ARBA" id="ARBA00012668"/>
    </source>
</evidence>
<dbReference type="InterPro" id="IPR013112">
    <property type="entry name" value="FAD-bd_8"/>
</dbReference>
<accession>A0A9P7FUP2</accession>
<dbReference type="AlphaFoldDB" id="A0A9P7FUP2"/>
<keyword evidence="5" id="KW-1003">Cell membrane</keyword>
<dbReference type="GO" id="GO:0005886">
    <property type="term" value="C:plasma membrane"/>
    <property type="evidence" value="ECO:0007669"/>
    <property type="project" value="UniProtKB-SubCell"/>
</dbReference>
<dbReference type="PANTHER" id="PTHR32361:SF23">
    <property type="entry name" value="FERRIC-CHELATE REDUCTASE"/>
    <property type="match status" value="1"/>
</dbReference>
<evidence type="ECO:0000256" key="4">
    <source>
        <dbReference type="ARBA" id="ARBA00022448"/>
    </source>
</evidence>
<dbReference type="InterPro" id="IPR039261">
    <property type="entry name" value="FNR_nucleotide-bd"/>
</dbReference>
<evidence type="ECO:0000256" key="14">
    <source>
        <dbReference type="SAM" id="Phobius"/>
    </source>
</evidence>
<evidence type="ECO:0000256" key="13">
    <source>
        <dbReference type="SAM" id="MobiDB-lite"/>
    </source>
</evidence>
<keyword evidence="4" id="KW-0813">Transport</keyword>
<evidence type="ECO:0000256" key="1">
    <source>
        <dbReference type="ARBA" id="ARBA00004651"/>
    </source>
</evidence>
<dbReference type="SUPFAM" id="SSF52343">
    <property type="entry name" value="Ferredoxin reductase-like, C-terminal NADP-linked domain"/>
    <property type="match status" value="1"/>
</dbReference>
<evidence type="ECO:0000256" key="11">
    <source>
        <dbReference type="ARBA" id="ARBA00023136"/>
    </source>
</evidence>
<dbReference type="GO" id="GO:0006879">
    <property type="term" value="P:intracellular iron ion homeostasis"/>
    <property type="evidence" value="ECO:0007669"/>
    <property type="project" value="TreeGrafter"/>
</dbReference>
<evidence type="ECO:0000313" key="17">
    <source>
        <dbReference type="Proteomes" id="UP000717328"/>
    </source>
</evidence>
<dbReference type="GO" id="GO:0015677">
    <property type="term" value="P:copper ion import"/>
    <property type="evidence" value="ECO:0007669"/>
    <property type="project" value="TreeGrafter"/>
</dbReference>
<dbReference type="InterPro" id="IPR017938">
    <property type="entry name" value="Riboflavin_synthase-like_b-brl"/>
</dbReference>
<evidence type="ECO:0000256" key="5">
    <source>
        <dbReference type="ARBA" id="ARBA00022475"/>
    </source>
</evidence>
<dbReference type="EC" id="1.16.1.9" evidence="3"/>
<proteinExistence type="inferred from homology"/>
<evidence type="ECO:0000256" key="10">
    <source>
        <dbReference type="ARBA" id="ARBA00023065"/>
    </source>
</evidence>
<evidence type="ECO:0000256" key="6">
    <source>
        <dbReference type="ARBA" id="ARBA00022692"/>
    </source>
</evidence>
<keyword evidence="10" id="KW-0406">Ion transport</keyword>
<keyword evidence="8 14" id="KW-1133">Transmembrane helix</keyword>
<dbReference type="Pfam" id="PF08030">
    <property type="entry name" value="NAD_binding_6"/>
    <property type="match status" value="1"/>
</dbReference>
<feature type="transmembrane region" description="Helical" evidence="14">
    <location>
        <begin position="150"/>
        <end position="170"/>
    </location>
</feature>
<dbReference type="Pfam" id="PF01794">
    <property type="entry name" value="Ferric_reduct"/>
    <property type="match status" value="1"/>
</dbReference>
<dbReference type="EMBL" id="JABCKI010005911">
    <property type="protein sequence ID" value="KAG5636618.1"/>
    <property type="molecule type" value="Genomic_DNA"/>
</dbReference>
<dbReference type="SFLD" id="SFLDG01168">
    <property type="entry name" value="Ferric_reductase_subgroup_(FRE"/>
    <property type="match status" value="1"/>
</dbReference>
<keyword evidence="7" id="KW-0249">Electron transport</keyword>
<sequence>MIIVGGMFVFVMAFMLAVHPYYWPVPAMGNSPPLATRAGWISIAIMPFMFAFSSKVNLIGILTGTPHEKLQVFHRWAAWIMYIDRVTDITSLVHTFPFIRFNIVQGNMVLYWTKKSYYWTGVAALIPQTWLILMSWGPIRSRYYETFKKLHFLATIIFMIFLFIHCNFRLTSWDYFWATGAVYGVTWLTRFGLTLFRNGVSHTATFEALPDRMVRVSIPTTLRWRPGQHYFVRFLKLGAHALTSHPFTVASLADSGKIEFYVRTREGMTGRLGAAAARGGSSAVILDGPYGGVHGSLEAYDRVVLLAGGSGASFTIPLFLDLLKGLQEKKIKTQHVHFVWVVPRTESLDCYQDLFAAALKGAPEGSVTVSLYITDSSRSSSPASNEKDAPETYFGRPNLSDIVHEEASAAGTLGIALCGPDGFALDVRNAVAESEIKIASGDSKCTDIFLHAEAYSTTRAVRSLTRHIAIRKEQIKMEGSTHGYPTHSESYSPPHPHSHAHPQQHEYTREHLSQDHGHPSHGHSHSRRHGHRDKEGGSKAKTTGHRSTRYKEKFQTLRERYDRVIAIHHEHTRDLDLAAAKITRLQTENEYVLFVFSMPNYPIPFAL</sequence>
<dbReference type="InterPro" id="IPR013121">
    <property type="entry name" value="Fe_red_NAD-bd_6"/>
</dbReference>
<evidence type="ECO:0000256" key="9">
    <source>
        <dbReference type="ARBA" id="ARBA00023002"/>
    </source>
</evidence>
<protein>
    <recommendedName>
        <fullName evidence="3">ferric-chelate reductase (NADPH)</fullName>
        <ecNumber evidence="3">1.16.1.9</ecNumber>
    </recommendedName>
</protein>
<keyword evidence="17" id="KW-1185">Reference proteome</keyword>
<keyword evidence="6 14" id="KW-0812">Transmembrane</keyword>
<name>A0A9P7FUP2_9AGAR</name>
<dbReference type="Proteomes" id="UP000717328">
    <property type="component" value="Unassembled WGS sequence"/>
</dbReference>
<feature type="domain" description="FAD-binding FR-type" evidence="15">
    <location>
        <begin position="175"/>
        <end position="296"/>
    </location>
</feature>
<dbReference type="OrthoDB" id="17725at2759"/>
<keyword evidence="9" id="KW-0560">Oxidoreductase</keyword>
<dbReference type="PROSITE" id="PS51384">
    <property type="entry name" value="FAD_FR"/>
    <property type="match status" value="1"/>
</dbReference>
<reference evidence="16" key="1">
    <citation type="submission" date="2021-02" db="EMBL/GenBank/DDBJ databases">
        <authorList>
            <person name="Nieuwenhuis M."/>
            <person name="Van De Peppel L.J.J."/>
        </authorList>
    </citation>
    <scope>NUCLEOTIDE SEQUENCE</scope>
    <source>
        <strain evidence="16">D49</strain>
    </source>
</reference>